<evidence type="ECO:0000313" key="1">
    <source>
        <dbReference type="EMBL" id="SNR95033.1"/>
    </source>
</evidence>
<sequence length="97" mass="10688">MTGGELVESRSVSLGDVISGVSADYLEAFGWPWFHEQDATEWIAFIGRHFAMAEAAAMAGAWERRHEIEELLSAGETAPPMIVASRHRSHHAGSRRP</sequence>
<evidence type="ECO:0000313" key="2">
    <source>
        <dbReference type="Proteomes" id="UP000198403"/>
    </source>
</evidence>
<proteinExistence type="predicted"/>
<protein>
    <submittedName>
        <fullName evidence="1">Uncharacterized protein</fullName>
    </submittedName>
</protein>
<keyword evidence="2" id="KW-1185">Reference proteome</keyword>
<dbReference type="EMBL" id="FZNO01000045">
    <property type="protein sequence ID" value="SNR95033.1"/>
    <property type="molecule type" value="Genomic_DNA"/>
</dbReference>
<organism evidence="1 2">
    <name type="scientific">Blastococcus mobilis</name>
    <dbReference type="NCBI Taxonomy" id="1938746"/>
    <lineage>
        <taxon>Bacteria</taxon>
        <taxon>Bacillati</taxon>
        <taxon>Actinomycetota</taxon>
        <taxon>Actinomycetes</taxon>
        <taxon>Geodermatophilales</taxon>
        <taxon>Geodermatophilaceae</taxon>
        <taxon>Blastococcus</taxon>
    </lineage>
</organism>
<dbReference type="RefSeq" id="WP_089338932.1">
    <property type="nucleotide sequence ID" value="NZ_FZNO01000045.1"/>
</dbReference>
<reference evidence="1 2" key="1">
    <citation type="submission" date="2017-06" db="EMBL/GenBank/DDBJ databases">
        <authorList>
            <person name="Kim H.J."/>
            <person name="Triplett B.A."/>
        </authorList>
    </citation>
    <scope>NUCLEOTIDE SEQUENCE [LARGE SCALE GENOMIC DNA]</scope>
    <source>
        <strain evidence="1 2">DSM 44272</strain>
    </source>
</reference>
<name>A0A239AJC6_9ACTN</name>
<dbReference type="Proteomes" id="UP000198403">
    <property type="component" value="Unassembled WGS sequence"/>
</dbReference>
<accession>A0A239AJC6</accession>
<gene>
    <name evidence="1" type="ORF">SAMN06272737_14512</name>
</gene>
<dbReference type="OrthoDB" id="2515046at2"/>
<dbReference type="AlphaFoldDB" id="A0A239AJC6"/>